<proteinExistence type="predicted"/>
<dbReference type="PANTHER" id="PTHR35038:SF6">
    <property type="entry name" value="SURFACE LOCALIZED DECAHEME CYTOCHROME C LIPOPROTEIN"/>
    <property type="match status" value="1"/>
</dbReference>
<feature type="domain" description="Doubled CXXCH motif" evidence="2">
    <location>
        <begin position="188"/>
        <end position="226"/>
    </location>
</feature>
<feature type="domain" description="Doubled CXXCH motif" evidence="2">
    <location>
        <begin position="139"/>
        <end position="178"/>
    </location>
</feature>
<dbReference type="AlphaFoldDB" id="A0A7G1GZS6"/>
<evidence type="ECO:0000259" key="2">
    <source>
        <dbReference type="Pfam" id="PF09699"/>
    </source>
</evidence>
<reference evidence="3 4" key="1">
    <citation type="submission" date="2020-03" db="EMBL/GenBank/DDBJ databases">
        <title>Complete genome sequences of two sulfur-disproportionating bacterial strains T55J and Mzg5.</title>
        <authorList>
            <person name="Umezawa K."/>
            <person name="Kojima H."/>
            <person name="Kato Y."/>
            <person name="Fukui M."/>
        </authorList>
    </citation>
    <scope>NUCLEOTIDE SEQUENCE [LARGE SCALE GENOMIC DNA]</scope>
    <source>
        <strain evidence="3 4">T55J</strain>
    </source>
</reference>
<feature type="domain" description="Doubled CXXCH motif" evidence="2">
    <location>
        <begin position="98"/>
        <end position="131"/>
    </location>
</feature>
<sequence>MVEGELNTVVIKLSSNIDAISIARNGEEIFKVTNIKGKEYLCKTIKLGFGPNEIVVNAFEGSKVESRKVTVFYRSDISREFRINPPEFQKKPFHREDNEKVCVSCHNMKISEKDIKPQMPVDSMCYPCHKKITEYGYVHGPVATWNCLSCHEQNAKPVKYVTRQPEKELCFVCHKEKKEEWMSKKYWHGPTATGKCSICHNPHATDNISWLKKPSWDLCVTCHEDRASGRHVIAGFVFGSSHPTKGRPDPLRPGKKLSCASCHNPHAANSRALFANDTISPGSLCQMCHKK</sequence>
<keyword evidence="4" id="KW-1185">Reference proteome</keyword>
<gene>
    <name evidence="3" type="ORF">JZK55_09220</name>
</gene>
<dbReference type="InterPro" id="IPR051829">
    <property type="entry name" value="Multiheme_Cytochr_ET"/>
</dbReference>
<feature type="domain" description="Doubled CXXCH motif" evidence="2">
    <location>
        <begin position="255"/>
        <end position="291"/>
    </location>
</feature>
<dbReference type="Pfam" id="PF09699">
    <property type="entry name" value="Paired_CXXCH_1"/>
    <property type="match status" value="4"/>
</dbReference>
<dbReference type="Proteomes" id="UP000516360">
    <property type="component" value="Chromosome"/>
</dbReference>
<dbReference type="Gene3D" id="3.90.10.10">
    <property type="entry name" value="Cytochrome C3"/>
    <property type="match status" value="1"/>
</dbReference>
<dbReference type="EMBL" id="AP022873">
    <property type="protein sequence ID" value="BCB96000.1"/>
    <property type="molecule type" value="Genomic_DNA"/>
</dbReference>
<accession>A0A7G1GZS6</accession>
<protein>
    <recommendedName>
        <fullName evidence="2">Doubled CXXCH motif domain-containing protein</fullName>
    </recommendedName>
</protein>
<dbReference type="InterPro" id="IPR036280">
    <property type="entry name" value="Multihaem_cyt_sf"/>
</dbReference>
<dbReference type="KEGG" id="dtp:JZK55_09220"/>
<keyword evidence="1" id="KW-0732">Signal</keyword>
<evidence type="ECO:0000313" key="4">
    <source>
        <dbReference type="Proteomes" id="UP000516360"/>
    </source>
</evidence>
<name>A0A7G1GZS6_9BACT</name>
<dbReference type="InterPro" id="IPR010177">
    <property type="entry name" value="Paired_CXXCH_1"/>
</dbReference>
<evidence type="ECO:0000313" key="3">
    <source>
        <dbReference type="EMBL" id="BCB96000.1"/>
    </source>
</evidence>
<dbReference type="Gene3D" id="1.10.720.180">
    <property type="match status" value="2"/>
</dbReference>
<organism evidence="3 4">
    <name type="scientific">Dissulfurispira thermophila</name>
    <dbReference type="NCBI Taxonomy" id="2715679"/>
    <lineage>
        <taxon>Bacteria</taxon>
        <taxon>Pseudomonadati</taxon>
        <taxon>Nitrospirota</taxon>
        <taxon>Thermodesulfovibrionia</taxon>
        <taxon>Thermodesulfovibrionales</taxon>
        <taxon>Dissulfurispiraceae</taxon>
        <taxon>Dissulfurispira</taxon>
    </lineage>
</organism>
<dbReference type="PANTHER" id="PTHR35038">
    <property type="entry name" value="DISSIMILATORY SULFITE REDUCTASE SIRA"/>
    <property type="match status" value="1"/>
</dbReference>
<dbReference type="GO" id="GO:0016491">
    <property type="term" value="F:oxidoreductase activity"/>
    <property type="evidence" value="ECO:0007669"/>
    <property type="project" value="TreeGrafter"/>
</dbReference>
<dbReference type="SUPFAM" id="SSF48695">
    <property type="entry name" value="Multiheme cytochromes"/>
    <property type="match status" value="1"/>
</dbReference>
<evidence type="ECO:0000256" key="1">
    <source>
        <dbReference type="ARBA" id="ARBA00022729"/>
    </source>
</evidence>
<dbReference type="NCBIfam" id="TIGR01905">
    <property type="entry name" value="paired_CXXCH_1"/>
    <property type="match status" value="2"/>
</dbReference>